<dbReference type="InterPro" id="IPR032675">
    <property type="entry name" value="LRR_dom_sf"/>
</dbReference>
<comment type="caution">
    <text evidence="1">The sequence shown here is derived from an EMBL/GenBank/DDBJ whole genome shotgun (WGS) entry which is preliminary data.</text>
</comment>
<gene>
    <name evidence="1" type="ORF">RDB_LOCUS126765</name>
</gene>
<dbReference type="Proteomes" id="UP000663850">
    <property type="component" value="Unassembled WGS sequence"/>
</dbReference>
<reference evidence="1" key="1">
    <citation type="submission" date="2021-01" db="EMBL/GenBank/DDBJ databases">
        <authorList>
            <person name="Kaushik A."/>
        </authorList>
    </citation>
    <scope>NUCLEOTIDE SEQUENCE</scope>
    <source>
        <strain evidence="1">Type strain: AG8-Rh-89/</strain>
    </source>
</reference>
<sequence>MLTSIRKLSRFASTPKDDPRMPERKRGSSKLEIDRLPPKVLSRIMLIGVQSDQRVWRWGPRSIGSQQIASHVCRHWRNIALNTPSLWTFVHIGPTIPSDHTALYLSRAGSIDTLDIALDLSSPFHIYDPADSENHDRVLFDKQGDSCDLSKNLSGILNLLNTHGAEASRWRSLLVRTEELGGRELSSLIECIGQHPVPNLQRLHLGHYRTTFTRMLLDDDIDYSTGQISEGTRAFLESLSSNLLCLELKISYPYTFGSTWAFTKLKTLTIVSYKLGYFHLAELLLANPQLESLCLSDDDEPQSIVQSQAGSNLFPLADRLIVAPSLRSLSIHTPNRADRARQIIAAIEATGLHTFALKCAPKRPEDLRSLVAYIIAGRGPADHTGSSGRPIFPSLQSLDLSHFLCTREQTKDLVSSFPGLTRLVVREQQLLWLNETPLKLSRLKTLGVLGSPARAAAVMNSPSHRGFASSPIKDVEAKGGRLKLSTAQHKIFGLVLSHSFVAPEYEYYRYEDDIMVGDLQSLETRSASNHTLALSRCSSIEGLDHWELGC</sequence>
<dbReference type="AlphaFoldDB" id="A0A8H3HNJ6"/>
<organism evidence="1 2">
    <name type="scientific">Rhizoctonia solani</name>
    <dbReference type="NCBI Taxonomy" id="456999"/>
    <lineage>
        <taxon>Eukaryota</taxon>
        <taxon>Fungi</taxon>
        <taxon>Dikarya</taxon>
        <taxon>Basidiomycota</taxon>
        <taxon>Agaricomycotina</taxon>
        <taxon>Agaricomycetes</taxon>
        <taxon>Cantharellales</taxon>
        <taxon>Ceratobasidiaceae</taxon>
        <taxon>Rhizoctonia</taxon>
    </lineage>
</organism>
<evidence type="ECO:0000313" key="1">
    <source>
        <dbReference type="EMBL" id="CAE6528353.1"/>
    </source>
</evidence>
<name>A0A8H3HNJ6_9AGAM</name>
<dbReference type="Gene3D" id="3.80.10.10">
    <property type="entry name" value="Ribonuclease Inhibitor"/>
    <property type="match status" value="1"/>
</dbReference>
<evidence type="ECO:0000313" key="2">
    <source>
        <dbReference type="Proteomes" id="UP000663850"/>
    </source>
</evidence>
<proteinExistence type="predicted"/>
<dbReference type="SUPFAM" id="SSF52047">
    <property type="entry name" value="RNI-like"/>
    <property type="match status" value="1"/>
</dbReference>
<dbReference type="Gene3D" id="1.20.1280.50">
    <property type="match status" value="1"/>
</dbReference>
<protein>
    <recommendedName>
        <fullName evidence="3">F-box domain-containing protein</fullName>
    </recommendedName>
</protein>
<evidence type="ECO:0008006" key="3">
    <source>
        <dbReference type="Google" id="ProtNLM"/>
    </source>
</evidence>
<dbReference type="EMBL" id="CAJMWZ010006849">
    <property type="protein sequence ID" value="CAE6528353.1"/>
    <property type="molecule type" value="Genomic_DNA"/>
</dbReference>
<accession>A0A8H3HNJ6</accession>